<sequence length="62" mass="6704">MTETVLYFLLLVSRISFITSEPGAPLITSIAGNKISWRGSDIAVNYSLENSSSGNNGPWTII</sequence>
<organism evidence="1 2">
    <name type="scientific">Dictyobacter alpinus</name>
    <dbReference type="NCBI Taxonomy" id="2014873"/>
    <lineage>
        <taxon>Bacteria</taxon>
        <taxon>Bacillati</taxon>
        <taxon>Chloroflexota</taxon>
        <taxon>Ktedonobacteria</taxon>
        <taxon>Ktedonobacterales</taxon>
        <taxon>Dictyobacteraceae</taxon>
        <taxon>Dictyobacter</taxon>
    </lineage>
</organism>
<evidence type="ECO:0000313" key="1">
    <source>
        <dbReference type="EMBL" id="GCE28763.1"/>
    </source>
</evidence>
<dbReference type="AlphaFoldDB" id="A0A402BBJ4"/>
<reference evidence="2" key="1">
    <citation type="submission" date="2018-12" db="EMBL/GenBank/DDBJ databases">
        <title>Tengunoibacter tsumagoiensis gen. nov., sp. nov., Dictyobacter kobayashii sp. nov., D. alpinus sp. nov., and D. joshuensis sp. nov. and description of Dictyobacteraceae fam. nov. within the order Ktedonobacterales isolated from Tengu-no-mugimeshi.</title>
        <authorList>
            <person name="Wang C.M."/>
            <person name="Zheng Y."/>
            <person name="Sakai Y."/>
            <person name="Toyoda A."/>
            <person name="Minakuchi Y."/>
            <person name="Abe K."/>
            <person name="Yokota A."/>
            <person name="Yabe S."/>
        </authorList>
    </citation>
    <scope>NUCLEOTIDE SEQUENCE [LARGE SCALE GENOMIC DNA]</scope>
    <source>
        <strain evidence="2">Uno16</strain>
    </source>
</reference>
<proteinExistence type="predicted"/>
<evidence type="ECO:0000313" key="2">
    <source>
        <dbReference type="Proteomes" id="UP000287171"/>
    </source>
</evidence>
<keyword evidence="2" id="KW-1185">Reference proteome</keyword>
<comment type="caution">
    <text evidence="1">The sequence shown here is derived from an EMBL/GenBank/DDBJ whole genome shotgun (WGS) entry which is preliminary data.</text>
</comment>
<dbReference type="OrthoDB" id="9801493at2"/>
<dbReference type="RefSeq" id="WP_126628943.1">
    <property type="nucleotide sequence ID" value="NZ_BIFT01000001.1"/>
</dbReference>
<gene>
    <name evidence="1" type="ORF">KDA_42470</name>
</gene>
<dbReference type="EMBL" id="BIFT01000001">
    <property type="protein sequence ID" value="GCE28763.1"/>
    <property type="molecule type" value="Genomic_DNA"/>
</dbReference>
<protein>
    <submittedName>
        <fullName evidence="1">Uncharacterized protein</fullName>
    </submittedName>
</protein>
<dbReference type="Proteomes" id="UP000287171">
    <property type="component" value="Unassembled WGS sequence"/>
</dbReference>
<accession>A0A402BBJ4</accession>
<name>A0A402BBJ4_9CHLR</name>